<dbReference type="NCBIfam" id="TIGR01571">
    <property type="entry name" value="A_thal_Cys_rich"/>
    <property type="match status" value="1"/>
</dbReference>
<evidence type="ECO:0000313" key="4">
    <source>
        <dbReference type="Proteomes" id="UP001152795"/>
    </source>
</evidence>
<keyword evidence="4" id="KW-1185">Reference proteome</keyword>
<proteinExistence type="inferred from homology"/>
<feature type="compositionally biased region" description="Pro residues" evidence="2">
    <location>
        <begin position="38"/>
        <end position="53"/>
    </location>
</feature>
<dbReference type="EMBL" id="CACRXK020003566">
    <property type="protein sequence ID" value="CAB3999334.1"/>
    <property type="molecule type" value="Genomic_DNA"/>
</dbReference>
<dbReference type="PANTHER" id="PTHR15907">
    <property type="entry name" value="DUF614 FAMILY PROTEIN-RELATED"/>
    <property type="match status" value="1"/>
</dbReference>
<dbReference type="AlphaFoldDB" id="A0A7D9E2X4"/>
<dbReference type="InterPro" id="IPR006461">
    <property type="entry name" value="PLAC_motif_containing"/>
</dbReference>
<accession>A0A7D9E2X4</accession>
<dbReference type="Proteomes" id="UP001152795">
    <property type="component" value="Unassembled WGS sequence"/>
</dbReference>
<protein>
    <submittedName>
        <fullName evidence="3">Uncharacterized protein</fullName>
    </submittedName>
</protein>
<dbReference type="OrthoDB" id="1045822at2759"/>
<feature type="region of interest" description="Disordered" evidence="2">
    <location>
        <begin position="1"/>
        <end position="63"/>
    </location>
</feature>
<comment type="caution">
    <text evidence="3">The sequence shown here is derived from an EMBL/GenBank/DDBJ whole genome shotgun (WGS) entry which is preliminary data.</text>
</comment>
<comment type="similarity">
    <text evidence="1">Belongs to the cornifelin family.</text>
</comment>
<evidence type="ECO:0000256" key="2">
    <source>
        <dbReference type="SAM" id="MobiDB-lite"/>
    </source>
</evidence>
<evidence type="ECO:0000313" key="3">
    <source>
        <dbReference type="EMBL" id="CAB3999334.1"/>
    </source>
</evidence>
<evidence type="ECO:0000256" key="1">
    <source>
        <dbReference type="ARBA" id="ARBA00009024"/>
    </source>
</evidence>
<sequence>MYNQGSDQEKIDISSGIAPTSPPGHPALQQQPNEGGFYPPPQPSGGAYPPPQPNGGAYPLPGAYPSFPVQQQPTNTVHNTNTTVVIQQQPAAVIVQGPRGWSTGMCACFDDCGVCLLGLCCPCILLCTVSSNAGECCCVAALCPIALRTKIRTRHNIAGSIVDDYYALQCCGICAMCQMARELNLHGI</sequence>
<dbReference type="Pfam" id="PF04749">
    <property type="entry name" value="PLAC8"/>
    <property type="match status" value="1"/>
</dbReference>
<organism evidence="3 4">
    <name type="scientific">Paramuricea clavata</name>
    <name type="common">Red gorgonian</name>
    <name type="synonym">Violescent sea-whip</name>
    <dbReference type="NCBI Taxonomy" id="317549"/>
    <lineage>
        <taxon>Eukaryota</taxon>
        <taxon>Metazoa</taxon>
        <taxon>Cnidaria</taxon>
        <taxon>Anthozoa</taxon>
        <taxon>Octocorallia</taxon>
        <taxon>Malacalcyonacea</taxon>
        <taxon>Plexauridae</taxon>
        <taxon>Paramuricea</taxon>
    </lineage>
</organism>
<reference evidence="3" key="1">
    <citation type="submission" date="2020-04" db="EMBL/GenBank/DDBJ databases">
        <authorList>
            <person name="Alioto T."/>
            <person name="Alioto T."/>
            <person name="Gomez Garrido J."/>
        </authorList>
    </citation>
    <scope>NUCLEOTIDE SEQUENCE</scope>
    <source>
        <strain evidence="3">A484AB</strain>
    </source>
</reference>
<gene>
    <name evidence="3" type="ORF">PACLA_8A024733</name>
</gene>
<name>A0A7D9E2X4_PARCT</name>